<evidence type="ECO:0000313" key="9">
    <source>
        <dbReference type="Proteomes" id="UP000198382"/>
    </source>
</evidence>
<reference evidence="8 9" key="1">
    <citation type="submission" date="2016-11" db="EMBL/GenBank/DDBJ databases">
        <title>Whole genomes of Flavobacteriaceae.</title>
        <authorList>
            <person name="Stine C."/>
            <person name="Li C."/>
            <person name="Tadesse D."/>
        </authorList>
    </citation>
    <scope>NUCLEOTIDE SEQUENCE [LARGE SCALE GENOMIC DNA]</scope>
    <source>
        <strain evidence="8 9">DSM 15937</strain>
    </source>
</reference>
<feature type="domain" description="RagB/SusD" evidence="6">
    <location>
        <begin position="309"/>
        <end position="463"/>
    </location>
</feature>
<dbReference type="InterPro" id="IPR011990">
    <property type="entry name" value="TPR-like_helical_dom_sf"/>
</dbReference>
<proteinExistence type="inferred from homology"/>
<dbReference type="Gene3D" id="1.25.40.390">
    <property type="match status" value="1"/>
</dbReference>
<comment type="similarity">
    <text evidence="2">Belongs to the SusD family.</text>
</comment>
<evidence type="ECO:0000256" key="4">
    <source>
        <dbReference type="ARBA" id="ARBA00023136"/>
    </source>
</evidence>
<keyword evidence="3" id="KW-0732">Signal</keyword>
<evidence type="ECO:0000259" key="7">
    <source>
        <dbReference type="Pfam" id="PF14322"/>
    </source>
</evidence>
<dbReference type="Pfam" id="PF14322">
    <property type="entry name" value="SusD-like_3"/>
    <property type="match status" value="1"/>
</dbReference>
<evidence type="ECO:0000256" key="5">
    <source>
        <dbReference type="ARBA" id="ARBA00023237"/>
    </source>
</evidence>
<keyword evidence="4" id="KW-0472">Membrane</keyword>
<dbReference type="Pfam" id="PF07980">
    <property type="entry name" value="SusD_RagB"/>
    <property type="match status" value="1"/>
</dbReference>
<keyword evidence="9" id="KW-1185">Reference proteome</keyword>
<dbReference type="CDD" id="cd08977">
    <property type="entry name" value="SusD"/>
    <property type="match status" value="1"/>
</dbReference>
<dbReference type="RefSeq" id="WP_074661105.1">
    <property type="nucleotide sequence ID" value="NZ_MUGV01000019.1"/>
</dbReference>
<evidence type="ECO:0000259" key="6">
    <source>
        <dbReference type="Pfam" id="PF07980"/>
    </source>
</evidence>
<accession>A0ABX4BQB0</accession>
<evidence type="ECO:0000256" key="2">
    <source>
        <dbReference type="ARBA" id="ARBA00006275"/>
    </source>
</evidence>
<name>A0ABX4BQB0_FLAFR</name>
<protein>
    <submittedName>
        <fullName evidence="8">RagB/SusD family nutrient uptake outer membrane protein</fullName>
    </submittedName>
</protein>
<keyword evidence="5" id="KW-0998">Cell outer membrane</keyword>
<comment type="caution">
    <text evidence="8">The sequence shown here is derived from an EMBL/GenBank/DDBJ whole genome shotgun (WGS) entry which is preliminary data.</text>
</comment>
<dbReference type="EMBL" id="MUGV01000019">
    <property type="protein sequence ID" value="OXA78919.1"/>
    <property type="molecule type" value="Genomic_DNA"/>
</dbReference>
<dbReference type="Proteomes" id="UP000198382">
    <property type="component" value="Unassembled WGS sequence"/>
</dbReference>
<dbReference type="InterPro" id="IPR012944">
    <property type="entry name" value="SusD_RagB_dom"/>
</dbReference>
<feature type="domain" description="SusD-like N-terminal" evidence="7">
    <location>
        <begin position="50"/>
        <end position="229"/>
    </location>
</feature>
<evidence type="ECO:0000256" key="1">
    <source>
        <dbReference type="ARBA" id="ARBA00004442"/>
    </source>
</evidence>
<evidence type="ECO:0000313" key="8">
    <source>
        <dbReference type="EMBL" id="OXA78919.1"/>
    </source>
</evidence>
<sequence length="463" mass="51927">MKIIYRNTQNLTTLIILFFTMNACESFVDVDMPKSQLTSSAVFESYPIAEAALTNIYGAIRDKGMIAGTNSGLSNTLGNYTDEMVAYGTPSNQALNFYNNSLLPTNITITDYWNTAYNQIYAANSIIEGSQASSALTAENKKQLQGEALFIRAIEHFYLVNLFGDIPYIISTDYKKNREAKRIPAGEVYLNIIADLKNAANFLPVSYSTNERIRPNLYTAKALLARVYLYSGAYPEASNEASSVLNQADTYQLIKNIDAVFLINSKETIWQLKAAGTGQNTKEGATFILTYTPPSLTAMRTSLADSFHSSDLRRSNWIKSVTNGTTTWFFPFKYKQRNATATSTEYSVVFRLAEQYLIRAEARARQGDLIGAKEDLNVIRNRAGLTDSPAVSKDEILEAVLQERKWELFSEYGHRFFDLKRFNKSDLILSPTKPGWNTTDALFPIPQNELSANPYLEPQNPGY</sequence>
<comment type="subcellular location">
    <subcellularLocation>
        <location evidence="1">Cell outer membrane</location>
    </subcellularLocation>
</comment>
<dbReference type="SUPFAM" id="SSF48452">
    <property type="entry name" value="TPR-like"/>
    <property type="match status" value="1"/>
</dbReference>
<gene>
    <name evidence="8" type="ORF">B0A65_12070</name>
</gene>
<organism evidence="8 9">
    <name type="scientific">Flavobacterium frigidimaris</name>
    <dbReference type="NCBI Taxonomy" id="262320"/>
    <lineage>
        <taxon>Bacteria</taxon>
        <taxon>Pseudomonadati</taxon>
        <taxon>Bacteroidota</taxon>
        <taxon>Flavobacteriia</taxon>
        <taxon>Flavobacteriales</taxon>
        <taxon>Flavobacteriaceae</taxon>
        <taxon>Flavobacterium</taxon>
    </lineage>
</organism>
<dbReference type="InterPro" id="IPR033985">
    <property type="entry name" value="SusD-like_N"/>
</dbReference>
<evidence type="ECO:0000256" key="3">
    <source>
        <dbReference type="ARBA" id="ARBA00022729"/>
    </source>
</evidence>